<proteinExistence type="predicted"/>
<keyword evidence="1" id="KW-0808">Transferase</keyword>
<sequence>MRINLRNAVKIFFPNPSLEMVYFEAVANAMDANASLIQIFINIDSLSKTETYTIEIVDNGDGFTDKNFEKFSKLLEIEEKGHKGVGRLVFLNYFEEVYVSSIYQDQKRVFTLSNTFDGDNILSKGHGSLKRTSLLFKNYVKNKINSYDYVKPEAIKKALMEHFYPQLYQYKVNSKELRISIELKTNNPNPQYNFYPDVKEINVSQIPDLKLTSFKSEEIDLYENLDLYYSVEQREGAISTTITALSVDGRTIPVDVISKGGIPQGYEIIFLLYSNLFAGKVNISRQELDMDDAELKVIKRIFGEKIIEILDIKIPSIKTINEVTTKSLENRYPHLNGLFENNSVGLVDRNQSLEIAQRRFFQ</sequence>
<dbReference type="GO" id="GO:0016301">
    <property type="term" value="F:kinase activity"/>
    <property type="evidence" value="ECO:0007669"/>
    <property type="project" value="UniProtKB-KW"/>
</dbReference>
<accession>A0A2P8G7X2</accession>
<gene>
    <name evidence="1" type="ORF">CLV60_10422</name>
</gene>
<dbReference type="RefSeq" id="WP_229210880.1">
    <property type="nucleotide sequence ID" value="NZ_PYAS01000004.1"/>
</dbReference>
<evidence type="ECO:0000313" key="1">
    <source>
        <dbReference type="EMBL" id="PSL30080.1"/>
    </source>
</evidence>
<dbReference type="Gene3D" id="3.30.565.10">
    <property type="entry name" value="Histidine kinase-like ATPase, C-terminal domain"/>
    <property type="match status" value="1"/>
</dbReference>
<keyword evidence="1" id="KW-0418">Kinase</keyword>
<dbReference type="Proteomes" id="UP000241964">
    <property type="component" value="Unassembled WGS sequence"/>
</dbReference>
<dbReference type="EMBL" id="PYAS01000004">
    <property type="protein sequence ID" value="PSL30080.1"/>
    <property type="molecule type" value="Genomic_DNA"/>
</dbReference>
<evidence type="ECO:0000313" key="2">
    <source>
        <dbReference type="Proteomes" id="UP000241964"/>
    </source>
</evidence>
<dbReference type="SUPFAM" id="SSF55874">
    <property type="entry name" value="ATPase domain of HSP90 chaperone/DNA topoisomerase II/histidine kinase"/>
    <property type="match status" value="1"/>
</dbReference>
<comment type="caution">
    <text evidence="1">The sequence shown here is derived from an EMBL/GenBank/DDBJ whole genome shotgun (WGS) entry which is preliminary data.</text>
</comment>
<organism evidence="1 2">
    <name type="scientific">Dyadobacter jiangsuensis</name>
    <dbReference type="NCBI Taxonomy" id="1591085"/>
    <lineage>
        <taxon>Bacteria</taxon>
        <taxon>Pseudomonadati</taxon>
        <taxon>Bacteroidota</taxon>
        <taxon>Cytophagia</taxon>
        <taxon>Cytophagales</taxon>
        <taxon>Spirosomataceae</taxon>
        <taxon>Dyadobacter</taxon>
    </lineage>
</organism>
<dbReference type="AlphaFoldDB" id="A0A2P8G7X2"/>
<keyword evidence="2" id="KW-1185">Reference proteome</keyword>
<reference evidence="1 2" key="1">
    <citation type="submission" date="2018-03" db="EMBL/GenBank/DDBJ databases">
        <title>Genomic Encyclopedia of Archaeal and Bacterial Type Strains, Phase II (KMG-II): from individual species to whole genera.</title>
        <authorList>
            <person name="Goeker M."/>
        </authorList>
    </citation>
    <scope>NUCLEOTIDE SEQUENCE [LARGE SCALE GENOMIC DNA]</scope>
    <source>
        <strain evidence="1 2">DSM 29057</strain>
    </source>
</reference>
<dbReference type="InterPro" id="IPR036890">
    <property type="entry name" value="HATPase_C_sf"/>
</dbReference>
<protein>
    <submittedName>
        <fullName evidence="1">Histidine kinase/DNA gyrase B/HSP90-like ATPase</fullName>
    </submittedName>
</protein>
<dbReference type="Pfam" id="PF13589">
    <property type="entry name" value="HATPase_c_3"/>
    <property type="match status" value="1"/>
</dbReference>
<name>A0A2P8G7X2_9BACT</name>